<gene>
    <name evidence="4" type="ORF">C8N44_101198</name>
</gene>
<dbReference type="Proteomes" id="UP000244069">
    <property type="component" value="Unassembled WGS sequence"/>
</dbReference>
<feature type="domain" description="Zinc finger/thioredoxin putative" evidence="3">
    <location>
        <begin position="14"/>
        <end position="47"/>
    </location>
</feature>
<keyword evidence="2" id="KW-0812">Transmembrane</keyword>
<protein>
    <submittedName>
        <fullName evidence="4">Putative Zn finger-like uncharacterized protein</fullName>
    </submittedName>
</protein>
<feature type="transmembrane region" description="Helical" evidence="2">
    <location>
        <begin position="235"/>
        <end position="257"/>
    </location>
</feature>
<feature type="region of interest" description="Disordered" evidence="1">
    <location>
        <begin position="65"/>
        <end position="235"/>
    </location>
</feature>
<comment type="caution">
    <text evidence="4">The sequence shown here is derived from an EMBL/GenBank/DDBJ whole genome shotgun (WGS) entry which is preliminary data.</text>
</comment>
<accession>A0A2T6BA09</accession>
<keyword evidence="2" id="KW-0472">Membrane</keyword>
<evidence type="ECO:0000256" key="2">
    <source>
        <dbReference type="SAM" id="Phobius"/>
    </source>
</evidence>
<evidence type="ECO:0000259" key="3">
    <source>
        <dbReference type="Pfam" id="PF13717"/>
    </source>
</evidence>
<evidence type="ECO:0000313" key="4">
    <source>
        <dbReference type="EMBL" id="PTX52907.1"/>
    </source>
</evidence>
<dbReference type="AlphaFoldDB" id="A0A2T6BA09"/>
<evidence type="ECO:0000256" key="1">
    <source>
        <dbReference type="SAM" id="MobiDB-lite"/>
    </source>
</evidence>
<dbReference type="NCBIfam" id="TIGR02098">
    <property type="entry name" value="MJ0042_CXXC"/>
    <property type="match status" value="1"/>
</dbReference>
<reference evidence="4 5" key="1">
    <citation type="submission" date="2018-04" db="EMBL/GenBank/DDBJ databases">
        <title>Genomic Encyclopedia of Archaeal and Bacterial Type Strains, Phase II (KMG-II): from individual species to whole genera.</title>
        <authorList>
            <person name="Goeker M."/>
        </authorList>
    </citation>
    <scope>NUCLEOTIDE SEQUENCE [LARGE SCALE GENOMIC DNA]</scope>
    <source>
        <strain evidence="4 5">DSM 29329</strain>
    </source>
</reference>
<evidence type="ECO:0000313" key="5">
    <source>
        <dbReference type="Proteomes" id="UP000244069"/>
    </source>
</evidence>
<keyword evidence="5" id="KW-1185">Reference proteome</keyword>
<feature type="compositionally biased region" description="Pro residues" evidence="1">
    <location>
        <begin position="72"/>
        <end position="85"/>
    </location>
</feature>
<dbReference type="InterPro" id="IPR011723">
    <property type="entry name" value="Znf/thioredoxin_put"/>
</dbReference>
<name>A0A2T6BA09_9RHOB</name>
<feature type="compositionally biased region" description="Basic and acidic residues" evidence="1">
    <location>
        <begin position="217"/>
        <end position="234"/>
    </location>
</feature>
<proteinExistence type="predicted"/>
<feature type="compositionally biased region" description="Basic and acidic residues" evidence="1">
    <location>
        <begin position="138"/>
        <end position="155"/>
    </location>
</feature>
<feature type="compositionally biased region" description="Acidic residues" evidence="1">
    <location>
        <begin position="89"/>
        <end position="99"/>
    </location>
</feature>
<keyword evidence="2" id="KW-1133">Transmembrane helix</keyword>
<organism evidence="4 5">
    <name type="scientific">Allosediminivita pacifica</name>
    <dbReference type="NCBI Taxonomy" id="1267769"/>
    <lineage>
        <taxon>Bacteria</taxon>
        <taxon>Pseudomonadati</taxon>
        <taxon>Pseudomonadota</taxon>
        <taxon>Alphaproteobacteria</taxon>
        <taxon>Rhodobacterales</taxon>
        <taxon>Paracoccaceae</taxon>
        <taxon>Allosediminivita</taxon>
    </lineage>
</organism>
<sequence>MAKGQGARVSRFRLICPNCGAQYDVPMDVIPARGRDVQCSNCGHTWFQGHAQVGEDIPLVEPVADPKVRTPASPPPAERPAPKAPAEPVEAETATDEATVDAAVEAPVEPEDEGEEDGGKMPPAPPRRELDPSVLGVLREEAAYENRRRQEERGALEVQSDLGLEEPSSDDARRKRNLTLEAGAHTVPAPSSKASGAARERSREEAFPDLDEVSQSLRHDRSTRRREAEPEAREGGSGFVTGFVLVVVVAALALAIYSSASQIAEAVPEAAPMLEAYADQVDAARRWLDESSTDLLMRLDAMSSEAAQGDGE</sequence>
<dbReference type="EMBL" id="QBKN01000001">
    <property type="protein sequence ID" value="PTX52907.1"/>
    <property type="molecule type" value="Genomic_DNA"/>
</dbReference>
<dbReference type="Pfam" id="PF13717">
    <property type="entry name" value="Zn_ribbon_4"/>
    <property type="match status" value="1"/>
</dbReference>